<keyword evidence="3" id="KW-1185">Reference proteome</keyword>
<evidence type="ECO:0000256" key="1">
    <source>
        <dbReference type="SAM" id="MobiDB-lite"/>
    </source>
</evidence>
<dbReference type="EMBL" id="AWGB01000109">
    <property type="protein sequence ID" value="ESQ79129.1"/>
    <property type="molecule type" value="Genomic_DNA"/>
</dbReference>
<feature type="region of interest" description="Disordered" evidence="1">
    <location>
        <begin position="21"/>
        <end position="58"/>
    </location>
</feature>
<evidence type="ECO:0000313" key="2">
    <source>
        <dbReference type="EMBL" id="ESQ79129.1"/>
    </source>
</evidence>
<proteinExistence type="predicted"/>
<comment type="caution">
    <text evidence="2">The sequence shown here is derived from an EMBL/GenBank/DDBJ whole genome shotgun (WGS) entry which is preliminary data.</text>
</comment>
<reference evidence="2 3" key="1">
    <citation type="journal article" date="2014" name="Nature">
        <title>Sequential evolution of bacterial morphology by co-option of a developmental regulator.</title>
        <authorList>
            <person name="Jiang C."/>
            <person name="Brown P.J."/>
            <person name="Ducret A."/>
            <person name="Brun Y.V."/>
        </authorList>
    </citation>
    <scope>NUCLEOTIDE SEQUENCE [LARGE SCALE GENOMIC DNA]</scope>
    <source>
        <strain evidence="2 3">DSM 16100</strain>
    </source>
</reference>
<dbReference type="AlphaFoldDB" id="V4NW09"/>
<accession>V4NW09</accession>
<organism evidence="2 3">
    <name type="scientific">Asticcacaulis benevestitus DSM 16100 = ATCC BAA-896</name>
    <dbReference type="NCBI Taxonomy" id="1121022"/>
    <lineage>
        <taxon>Bacteria</taxon>
        <taxon>Pseudomonadati</taxon>
        <taxon>Pseudomonadota</taxon>
        <taxon>Alphaproteobacteria</taxon>
        <taxon>Caulobacterales</taxon>
        <taxon>Caulobacteraceae</taxon>
        <taxon>Asticcacaulis</taxon>
    </lineage>
</organism>
<dbReference type="PATRIC" id="fig|1121022.4.peg.4687"/>
<protein>
    <submittedName>
        <fullName evidence="2">Uncharacterized protein</fullName>
    </submittedName>
</protein>
<dbReference type="RefSeq" id="WP_023447498.1">
    <property type="nucleotide sequence ID" value="NZ_AWGB01000109.1"/>
</dbReference>
<sequence length="910" mass="94870">MNMANATELNPSIAQENFLGSPAQQKAARQLDAAKKLDRSPTAMGTAAQPYFTTSQENNTSRLGPGVYYWDWDGALHQTPGAPISTGEGISAGVKQGYIKDAEASFGNMMAVPVKAFSDTFNDIVIRRNPFLSEEDKRAELSAPNEIDKALAGYKADRNAYDARYGNNGWATGGRLAGNVAFTAPLMGGAGAALEATPGMSFVAGTAGRGGNLLLRGSSLATRGALEGAGSSAILSSQTDKPLSEQLKQGALIGAALPVVGNALYGGGKAAVGGIRNALIDPITEAGQNKIVNRFLQERAAGAPVAIDAVSPIPGVQRTTAQSVVGGNSGLSALERSTKATNTEFSNQFDSLMKSNNEARKGYLSEVTGSKDDLAVMKQQADAAAIARRDAAFSSAKDANGRGVVQRIDSILEGPAGANGSVRGPLEKARANLVASEDGLIPAHRAELDKGIMKAMGSDAAKPTPDALQANKDRLGSIFEEAAGKTNIKAGDDFKSGLGQIVHDAGLVLSDSETAPLIKQVQGIIDTVDADGIIPGKAYQKIIAKDSPLDRLMKRPVIGEYGADIRNVLDDALQSSAKPEDVAALKVARSQYRNMKIAEGAINKAGPDQAVDPAHLLSAVKKNTGNYVYKGGGHLGDVAETAIKRSAARDVFESRPQALEEVYHQLDAAARKPGAHQAIAQARNAALDELDAAAPGYRQHVIDTQLERIPVAEKEYLHSLALDADEHLTLGKVNSALKTIEKLRNADGDNGAKALTKGTLNKIYALRDDLKAEGQSNAGRGAGSDTAQKLATAGMTKALGASKLASIPLALASGLGTMALGHNPMESTLVGGGSKMVLDAANSFYGAKNAEIHNKLISVLLDPEYANFAVNPVVNRRLIPAGANKLLSTVRSQGTMVGGITLNNRLRSAE</sequence>
<dbReference type="Proteomes" id="UP000017837">
    <property type="component" value="Unassembled WGS sequence"/>
</dbReference>
<name>V4NW09_9CAUL</name>
<evidence type="ECO:0000313" key="3">
    <source>
        <dbReference type="Proteomes" id="UP000017837"/>
    </source>
</evidence>
<gene>
    <name evidence="2" type="ORF">ABENE_22875</name>
</gene>